<feature type="DNA-binding region" description="HMG box" evidence="3">
    <location>
        <begin position="166"/>
        <end position="232"/>
    </location>
</feature>
<dbReference type="Proteomes" id="UP000728032">
    <property type="component" value="Unassembled WGS sequence"/>
</dbReference>
<dbReference type="OrthoDB" id="6505945at2759"/>
<dbReference type="EMBL" id="OC916565">
    <property type="protein sequence ID" value="CAD7644601.1"/>
    <property type="molecule type" value="Genomic_DNA"/>
</dbReference>
<feature type="DNA-binding region" description="HMG box" evidence="3">
    <location>
        <begin position="61"/>
        <end position="129"/>
    </location>
</feature>
<dbReference type="InterPro" id="IPR009071">
    <property type="entry name" value="HMG_box_dom"/>
</dbReference>
<sequence length="342" mass="39378">MMSFMGAIRWTALRALQPNSGGMVWKQSPQMPAIGSIGSIRLVNMFGKISEDLENKVPERPKRPQTGYNMFYKDLSTKLRLQNPSLNIQELAKTVGKEWKILDPKAKQELVDRAQRNSLLYKEQIQKWKDSLSDKQKDNYLTEIRSRKRVLARRRLRSELKRLDYPIRAKSAFNLYIKEAIDNRVKTSEPFVDVFKRIVSKWKTMSPLEREPYVESAKSDKMRYLSEMEVWKETVATVEKKETMDRLTRLKSLSSRIVKSDQKSKKVPKKRKLKAKSKTTKAKPRGRPKSLKLKTTSKTAAKTKSKSKSKSVAKSKKPKKSTKAGSKSKADSSDDSENETKG</sequence>
<feature type="compositionally biased region" description="Basic and acidic residues" evidence="4">
    <location>
        <begin position="328"/>
        <end position="342"/>
    </location>
</feature>
<evidence type="ECO:0000256" key="2">
    <source>
        <dbReference type="ARBA" id="ARBA00023242"/>
    </source>
</evidence>
<dbReference type="Gene3D" id="1.10.30.10">
    <property type="entry name" value="High mobility group box domain"/>
    <property type="match status" value="2"/>
</dbReference>
<reference evidence="6" key="1">
    <citation type="submission" date="2020-11" db="EMBL/GenBank/DDBJ databases">
        <authorList>
            <person name="Tran Van P."/>
        </authorList>
    </citation>
    <scope>NUCLEOTIDE SEQUENCE</scope>
</reference>
<dbReference type="SUPFAM" id="SSF47095">
    <property type="entry name" value="HMG-box"/>
    <property type="match status" value="2"/>
</dbReference>
<keyword evidence="7" id="KW-1185">Reference proteome</keyword>
<dbReference type="AlphaFoldDB" id="A0A7R9LN71"/>
<dbReference type="SMART" id="SM00398">
    <property type="entry name" value="HMG"/>
    <property type="match status" value="2"/>
</dbReference>
<dbReference type="InterPro" id="IPR036910">
    <property type="entry name" value="HMG_box_dom_sf"/>
</dbReference>
<dbReference type="EMBL" id="CAJPVJ010001740">
    <property type="protein sequence ID" value="CAG2165221.1"/>
    <property type="molecule type" value="Genomic_DNA"/>
</dbReference>
<dbReference type="PANTHER" id="PTHR46040">
    <property type="entry name" value="HIGH MOBILITY GROUP PROTEIN 2"/>
    <property type="match status" value="1"/>
</dbReference>
<keyword evidence="2 3" id="KW-0539">Nucleus</keyword>
<organism evidence="6">
    <name type="scientific">Oppiella nova</name>
    <dbReference type="NCBI Taxonomy" id="334625"/>
    <lineage>
        <taxon>Eukaryota</taxon>
        <taxon>Metazoa</taxon>
        <taxon>Ecdysozoa</taxon>
        <taxon>Arthropoda</taxon>
        <taxon>Chelicerata</taxon>
        <taxon>Arachnida</taxon>
        <taxon>Acari</taxon>
        <taxon>Acariformes</taxon>
        <taxon>Sarcoptiformes</taxon>
        <taxon>Oribatida</taxon>
        <taxon>Brachypylina</taxon>
        <taxon>Oppioidea</taxon>
        <taxon>Oppiidae</taxon>
        <taxon>Oppiella</taxon>
    </lineage>
</organism>
<evidence type="ECO:0000256" key="3">
    <source>
        <dbReference type="PROSITE-ProRule" id="PRU00267"/>
    </source>
</evidence>
<dbReference type="GO" id="GO:0003677">
    <property type="term" value="F:DNA binding"/>
    <property type="evidence" value="ECO:0007669"/>
    <property type="project" value="UniProtKB-UniRule"/>
</dbReference>
<dbReference type="GO" id="GO:0005634">
    <property type="term" value="C:nucleus"/>
    <property type="evidence" value="ECO:0007669"/>
    <property type="project" value="UniProtKB-UniRule"/>
</dbReference>
<keyword evidence="1 3" id="KW-0238">DNA-binding</keyword>
<dbReference type="InterPro" id="IPR051965">
    <property type="entry name" value="ChromReg_NeuronalGeneExpr"/>
</dbReference>
<feature type="region of interest" description="Disordered" evidence="4">
    <location>
        <begin position="256"/>
        <end position="342"/>
    </location>
</feature>
<protein>
    <recommendedName>
        <fullName evidence="5">HMG box domain-containing protein</fullName>
    </recommendedName>
</protein>
<dbReference type="GO" id="GO:0010468">
    <property type="term" value="P:regulation of gene expression"/>
    <property type="evidence" value="ECO:0007669"/>
    <property type="project" value="TreeGrafter"/>
</dbReference>
<evidence type="ECO:0000256" key="1">
    <source>
        <dbReference type="ARBA" id="ARBA00023125"/>
    </source>
</evidence>
<evidence type="ECO:0000259" key="5">
    <source>
        <dbReference type="PROSITE" id="PS50118"/>
    </source>
</evidence>
<feature type="domain" description="HMG box" evidence="5">
    <location>
        <begin position="61"/>
        <end position="129"/>
    </location>
</feature>
<accession>A0A7R9LN71</accession>
<feature type="compositionally biased region" description="Basic residues" evidence="4">
    <location>
        <begin position="301"/>
        <end position="322"/>
    </location>
</feature>
<dbReference type="PANTHER" id="PTHR46040:SF3">
    <property type="entry name" value="HIGH MOBILITY GROUP PROTEIN 2"/>
    <property type="match status" value="1"/>
</dbReference>
<evidence type="ECO:0000256" key="4">
    <source>
        <dbReference type="SAM" id="MobiDB-lite"/>
    </source>
</evidence>
<feature type="compositionally biased region" description="Basic residues" evidence="4">
    <location>
        <begin position="265"/>
        <end position="292"/>
    </location>
</feature>
<gene>
    <name evidence="6" type="ORF">ONB1V03_LOCUS4766</name>
</gene>
<dbReference type="Pfam" id="PF09011">
    <property type="entry name" value="HMG_box_2"/>
    <property type="match status" value="1"/>
</dbReference>
<name>A0A7R9LN71_9ACAR</name>
<evidence type="ECO:0000313" key="7">
    <source>
        <dbReference type="Proteomes" id="UP000728032"/>
    </source>
</evidence>
<evidence type="ECO:0000313" key="6">
    <source>
        <dbReference type="EMBL" id="CAD7644601.1"/>
    </source>
</evidence>
<dbReference type="Pfam" id="PF00505">
    <property type="entry name" value="HMG_box"/>
    <property type="match status" value="1"/>
</dbReference>
<feature type="domain" description="HMG box" evidence="5">
    <location>
        <begin position="166"/>
        <end position="232"/>
    </location>
</feature>
<dbReference type="PROSITE" id="PS50118">
    <property type="entry name" value="HMG_BOX_2"/>
    <property type="match status" value="2"/>
</dbReference>
<proteinExistence type="predicted"/>